<sequence length="119" mass="12707">MSKINIHAGDFLEGTGSSFASGKFNLKTKSHPHRDEEIPTSRLESVEIASEQSVKRVWGTLGAGLLGYLALGPFGAFAGLLVGGNKKNVTFIATFKDGRKFLATTDGGTYTKLQAAVFR</sequence>
<evidence type="ECO:0000313" key="2">
    <source>
        <dbReference type="EMBL" id="MDB0573867.1"/>
    </source>
</evidence>
<gene>
    <name evidence="2" type="ORF">LBW59_24290</name>
</gene>
<evidence type="ECO:0008006" key="4">
    <source>
        <dbReference type="Google" id="ProtNLM"/>
    </source>
</evidence>
<dbReference type="AlphaFoldDB" id="A0AAW5ZW10"/>
<feature type="transmembrane region" description="Helical" evidence="1">
    <location>
        <begin position="61"/>
        <end position="82"/>
    </location>
</feature>
<proteinExistence type="predicted"/>
<keyword evidence="1" id="KW-0472">Membrane</keyword>
<comment type="caution">
    <text evidence="2">The sequence shown here is derived from an EMBL/GenBank/DDBJ whole genome shotgun (WGS) entry which is preliminary data.</text>
</comment>
<name>A0AAW5ZW10_RALSL</name>
<dbReference type="EMBL" id="JAIVFG010000075">
    <property type="protein sequence ID" value="MDB0573867.1"/>
    <property type="molecule type" value="Genomic_DNA"/>
</dbReference>
<keyword evidence="1" id="KW-0812">Transmembrane</keyword>
<reference evidence="2" key="1">
    <citation type="submission" date="2021-09" db="EMBL/GenBank/DDBJ databases">
        <title>Genomic analysis of Ralstonia spp.</title>
        <authorList>
            <person name="Aburjaile F."/>
            <person name="Ariute J.C."/>
            <person name="Pais A.K.L."/>
            <person name="Albuquerque G.M.R."/>
            <person name="Silva A.M.F."/>
            <person name="Brenig B."/>
            <person name="Azevedo V."/>
            <person name="Matiuzzi M."/>
            <person name="Ramos R."/>
            <person name="Goes-Neto A."/>
            <person name="Soares S."/>
            <person name="Iseppon A.M.B."/>
            <person name="Souza E."/>
            <person name="Gama M."/>
        </authorList>
    </citation>
    <scope>NUCLEOTIDE SEQUENCE</scope>
    <source>
        <strain evidence="2">CCRMRs91</strain>
    </source>
</reference>
<evidence type="ECO:0000313" key="3">
    <source>
        <dbReference type="Proteomes" id="UP001144050"/>
    </source>
</evidence>
<dbReference type="Proteomes" id="UP001144050">
    <property type="component" value="Unassembled WGS sequence"/>
</dbReference>
<keyword evidence="1" id="KW-1133">Transmembrane helix</keyword>
<protein>
    <recommendedName>
        <fullName evidence="4">Transmembrane protein</fullName>
    </recommendedName>
</protein>
<dbReference type="RefSeq" id="WP_271657375.1">
    <property type="nucleotide sequence ID" value="NZ_JAIVFG010000075.1"/>
</dbReference>
<evidence type="ECO:0000256" key="1">
    <source>
        <dbReference type="SAM" id="Phobius"/>
    </source>
</evidence>
<organism evidence="2 3">
    <name type="scientific">Ralstonia solanacearum</name>
    <name type="common">Pseudomonas solanacearum</name>
    <dbReference type="NCBI Taxonomy" id="305"/>
    <lineage>
        <taxon>Bacteria</taxon>
        <taxon>Pseudomonadati</taxon>
        <taxon>Pseudomonadota</taxon>
        <taxon>Betaproteobacteria</taxon>
        <taxon>Burkholderiales</taxon>
        <taxon>Burkholderiaceae</taxon>
        <taxon>Ralstonia</taxon>
        <taxon>Ralstonia solanacearum species complex</taxon>
    </lineage>
</organism>
<accession>A0AAW5ZW10</accession>